<dbReference type="InterPro" id="IPR025634">
    <property type="entry name" value="DUF4292"/>
</dbReference>
<protein>
    <recommendedName>
        <fullName evidence="4">DUF4292 domain-containing protein</fullName>
    </recommendedName>
</protein>
<keyword evidence="3" id="KW-1185">Reference proteome</keyword>
<dbReference type="Gene3D" id="2.50.20.10">
    <property type="entry name" value="Lipoprotein localisation LolA/LolB/LppX"/>
    <property type="match status" value="1"/>
</dbReference>
<dbReference type="EMBL" id="FRBT01000002">
    <property type="protein sequence ID" value="SHL68778.1"/>
    <property type="molecule type" value="Genomic_DNA"/>
</dbReference>
<gene>
    <name evidence="2" type="ORF">SAMN05444484_102230</name>
</gene>
<proteinExistence type="predicted"/>
<keyword evidence="1" id="KW-0732">Signal</keyword>
<dbReference type="OrthoDB" id="849114at2"/>
<evidence type="ECO:0008006" key="4">
    <source>
        <dbReference type="Google" id="ProtNLM"/>
    </source>
</evidence>
<sequence length="260" mass="29792">MKKYIAIVLISVFVISCKSKAVAVQNSNEIKEISPKEEKKVIENHYNNKLDFSTLYIKASARYVDEKQSQNVTAEIKIEKDKQILVSVRFLGITMAKALITPTAVSYYEKINSTYYDGDFTTLSKWLGTELDYSKVQNLLVGEALDDLRKGKYTQTIVENLFRLEDEKETTIKKTFFLDPEKYLVQKEEISQPTENRMLEIVYSDSKVFNQGTLPTGIEINAIQPKGKTNINLNYNTISFNEELSFPYSVPSGYKKVIIK</sequence>
<dbReference type="RefSeq" id="WP_068841686.1">
    <property type="nucleotide sequence ID" value="NZ_FRBT01000002.1"/>
</dbReference>
<feature type="signal peptide" evidence="1">
    <location>
        <begin position="1"/>
        <end position="23"/>
    </location>
</feature>
<evidence type="ECO:0000256" key="1">
    <source>
        <dbReference type="SAM" id="SignalP"/>
    </source>
</evidence>
<evidence type="ECO:0000313" key="3">
    <source>
        <dbReference type="Proteomes" id="UP000184028"/>
    </source>
</evidence>
<feature type="chain" id="PRO_5009924641" description="DUF4292 domain-containing protein" evidence="1">
    <location>
        <begin position="24"/>
        <end position="260"/>
    </location>
</feature>
<dbReference type="Proteomes" id="UP000184028">
    <property type="component" value="Unassembled WGS sequence"/>
</dbReference>
<organism evidence="2 3">
    <name type="scientific">Flavobacterium chilense</name>
    <dbReference type="NCBI Taxonomy" id="946677"/>
    <lineage>
        <taxon>Bacteria</taxon>
        <taxon>Pseudomonadati</taxon>
        <taxon>Bacteroidota</taxon>
        <taxon>Flavobacteriia</taxon>
        <taxon>Flavobacteriales</taxon>
        <taxon>Flavobacteriaceae</taxon>
        <taxon>Flavobacterium</taxon>
    </lineage>
</organism>
<dbReference type="STRING" id="946677.SAMN05444484_102230"/>
<evidence type="ECO:0000313" key="2">
    <source>
        <dbReference type="EMBL" id="SHL68778.1"/>
    </source>
</evidence>
<dbReference type="Pfam" id="PF14125">
    <property type="entry name" value="DUF4292"/>
    <property type="match status" value="1"/>
</dbReference>
<dbReference type="AlphaFoldDB" id="A0A1M7CNA8"/>
<dbReference type="PROSITE" id="PS51257">
    <property type="entry name" value="PROKAR_LIPOPROTEIN"/>
    <property type="match status" value="1"/>
</dbReference>
<name>A0A1M7CNA8_9FLAO</name>
<accession>A0A1M7CNA8</accession>
<reference evidence="3" key="1">
    <citation type="submission" date="2016-11" db="EMBL/GenBank/DDBJ databases">
        <authorList>
            <person name="Varghese N."/>
            <person name="Submissions S."/>
        </authorList>
    </citation>
    <scope>NUCLEOTIDE SEQUENCE [LARGE SCALE GENOMIC DNA]</scope>
    <source>
        <strain evidence="3">DSM 24724</strain>
    </source>
</reference>